<name>A0ABV2PXL3_9GAMM</name>
<keyword evidence="2" id="KW-1185">Reference proteome</keyword>
<proteinExistence type="predicted"/>
<dbReference type="Proteomes" id="UP001549251">
    <property type="component" value="Unassembled WGS sequence"/>
</dbReference>
<evidence type="ECO:0000313" key="2">
    <source>
        <dbReference type="Proteomes" id="UP001549251"/>
    </source>
</evidence>
<sequence length="99" mass="10726">MKYDEFHRNVRKAGLTLTAFADLLNMNRVSLSNYARQQQVPAHLAVIAVLLGELGEAGIDYRAALSRIEIPAKRPRGGAIAPKFGGNPQRLLTLDGGNA</sequence>
<dbReference type="RefSeq" id="WP_354549703.1">
    <property type="nucleotide sequence ID" value="NZ_JBEPSD010000001.1"/>
</dbReference>
<accession>A0ABV2PXL3</accession>
<dbReference type="EMBL" id="JBEPSD010000001">
    <property type="protein sequence ID" value="MET4569781.1"/>
    <property type="molecule type" value="Genomic_DNA"/>
</dbReference>
<organism evidence="1 2">
    <name type="scientific">Rhodanobacter soli</name>
    <dbReference type="NCBI Taxonomy" id="590609"/>
    <lineage>
        <taxon>Bacteria</taxon>
        <taxon>Pseudomonadati</taxon>
        <taxon>Pseudomonadota</taxon>
        <taxon>Gammaproteobacteria</taxon>
        <taxon>Lysobacterales</taxon>
        <taxon>Rhodanobacteraceae</taxon>
        <taxon>Rhodanobacter</taxon>
    </lineage>
</organism>
<gene>
    <name evidence="1" type="ORF">ABIE04_002108</name>
</gene>
<comment type="caution">
    <text evidence="1">The sequence shown here is derived from an EMBL/GenBank/DDBJ whole genome shotgun (WGS) entry which is preliminary data.</text>
</comment>
<reference evidence="1 2" key="1">
    <citation type="submission" date="2024-06" db="EMBL/GenBank/DDBJ databases">
        <title>Sorghum-associated microbial communities from plants grown in Nebraska, USA.</title>
        <authorList>
            <person name="Schachtman D."/>
        </authorList>
    </citation>
    <scope>NUCLEOTIDE SEQUENCE [LARGE SCALE GENOMIC DNA]</scope>
    <source>
        <strain evidence="1 2">1757</strain>
    </source>
</reference>
<evidence type="ECO:0000313" key="1">
    <source>
        <dbReference type="EMBL" id="MET4569781.1"/>
    </source>
</evidence>
<protein>
    <submittedName>
        <fullName evidence="1">Transcriptional regulator with XRE-family HTH domain</fullName>
    </submittedName>
</protein>